<protein>
    <submittedName>
        <fullName evidence="1">Transcriptional regulator</fullName>
    </submittedName>
</protein>
<sequence length="173" mass="19876">MKFSRIGNKIINNKKIDRIIKRVISLREKGYSQSMVANEIGVERTFISRLESIGEIRKGKKIALLGFPVKNKDDLQQLAVDFGLDYVLILTEEERWSFVRNKKGVEIFNEIMEILVKLKGFDLIIFLGSDMRLDLIDKLLDGNVIGVELGESPITEDKYVNPEEIKRIITTFS</sequence>
<keyword evidence="2" id="KW-1185">Reference proteome</keyword>
<proteinExistence type="predicted"/>
<evidence type="ECO:0000313" key="2">
    <source>
        <dbReference type="Proteomes" id="UP000665020"/>
    </source>
</evidence>
<dbReference type="KEGG" id="ifn:GM661_16015"/>
<name>A0A8A7KBX5_9FIRM</name>
<dbReference type="AlphaFoldDB" id="A0A8A7KBX5"/>
<dbReference type="RefSeq" id="WP_125986135.1">
    <property type="nucleotide sequence ID" value="NZ_CP046640.1"/>
</dbReference>
<dbReference type="EMBL" id="CP046640">
    <property type="protein sequence ID" value="QTL99353.1"/>
    <property type="molecule type" value="Genomic_DNA"/>
</dbReference>
<gene>
    <name evidence="1" type="ORF">GM661_16015</name>
</gene>
<organism evidence="1 2">
    <name type="scientific">Iocasia fonsfrigidae</name>
    <dbReference type="NCBI Taxonomy" id="2682810"/>
    <lineage>
        <taxon>Bacteria</taxon>
        <taxon>Bacillati</taxon>
        <taxon>Bacillota</taxon>
        <taxon>Clostridia</taxon>
        <taxon>Halanaerobiales</taxon>
        <taxon>Halanaerobiaceae</taxon>
        <taxon>Iocasia</taxon>
    </lineage>
</organism>
<dbReference type="Proteomes" id="UP000665020">
    <property type="component" value="Chromosome"/>
</dbReference>
<evidence type="ECO:0000313" key="1">
    <source>
        <dbReference type="EMBL" id="QTL99353.1"/>
    </source>
</evidence>
<reference evidence="1" key="1">
    <citation type="submission" date="2019-12" db="EMBL/GenBank/DDBJ databases">
        <authorList>
            <person name="zhang j."/>
            <person name="sun C.M."/>
        </authorList>
    </citation>
    <scope>NUCLEOTIDE SEQUENCE</scope>
    <source>
        <strain evidence="1">NS-1</strain>
    </source>
</reference>
<accession>A0A8A7KBX5</accession>